<feature type="region of interest" description="Disordered" evidence="1">
    <location>
        <begin position="162"/>
        <end position="212"/>
    </location>
</feature>
<feature type="compositionally biased region" description="Basic and acidic residues" evidence="1">
    <location>
        <begin position="32"/>
        <end position="43"/>
    </location>
</feature>
<feature type="compositionally biased region" description="Basic and acidic residues" evidence="1">
    <location>
        <begin position="54"/>
        <end position="65"/>
    </location>
</feature>
<dbReference type="Proteomes" id="UP000504610">
    <property type="component" value="Chromosome 4"/>
</dbReference>
<sequence length="265" mass="29432">MEPFKILTKFKPEGNSRYRGSRWEPPRSQAQDLRDRNQRDSRRPRTPPRGSVADSKEEGEIRNEEVVNGAQKQIAPATVTSEEVEQATGHRHEVPLEVTDVSLAVEVDEEKKLAMAGGINGPSVELAKEVMELGEKQDDDGLLVFDDSELILDGVDTLMEDDDEFQALTDTEVEEMDNKNEEKEEMKKAGEQEPVGDDEDKKKGSRKALFKPTSLAVGTSKKLFVQAALSPRKKAQGKTGKKQGEVARKKEEKGPLIPKPPSSKP</sequence>
<dbReference type="AlphaFoldDB" id="A0A6J0LE22"/>
<keyword evidence="2" id="KW-1185">Reference proteome</keyword>
<feature type="compositionally biased region" description="Basic and acidic residues" evidence="1">
    <location>
        <begin position="242"/>
        <end position="254"/>
    </location>
</feature>
<accession>A0A6J0LE22</accession>
<feature type="region of interest" description="Disordered" evidence="1">
    <location>
        <begin position="228"/>
        <end position="265"/>
    </location>
</feature>
<dbReference type="GeneID" id="108828965"/>
<feature type="region of interest" description="Disordered" evidence="1">
    <location>
        <begin position="1"/>
        <end position="93"/>
    </location>
</feature>
<organism evidence="2 3">
    <name type="scientific">Raphanus sativus</name>
    <name type="common">Radish</name>
    <name type="synonym">Raphanus raphanistrum var. sativus</name>
    <dbReference type="NCBI Taxonomy" id="3726"/>
    <lineage>
        <taxon>Eukaryota</taxon>
        <taxon>Viridiplantae</taxon>
        <taxon>Streptophyta</taxon>
        <taxon>Embryophyta</taxon>
        <taxon>Tracheophyta</taxon>
        <taxon>Spermatophyta</taxon>
        <taxon>Magnoliopsida</taxon>
        <taxon>eudicotyledons</taxon>
        <taxon>Gunneridae</taxon>
        <taxon>Pentapetalae</taxon>
        <taxon>rosids</taxon>
        <taxon>malvids</taxon>
        <taxon>Brassicales</taxon>
        <taxon>Brassicaceae</taxon>
        <taxon>Brassiceae</taxon>
        <taxon>Raphanus</taxon>
    </lineage>
</organism>
<dbReference type="KEGG" id="rsz:108828965"/>
<dbReference type="RefSeq" id="XP_018458113.1">
    <property type="nucleotide sequence ID" value="XM_018602611.1"/>
</dbReference>
<feature type="compositionally biased region" description="Basic residues" evidence="1">
    <location>
        <begin position="231"/>
        <end position="241"/>
    </location>
</feature>
<dbReference type="OrthoDB" id="10655044at2759"/>
<protein>
    <submittedName>
        <fullName evidence="3">Uncharacterized protein LOC108828965</fullName>
    </submittedName>
</protein>
<proteinExistence type="predicted"/>
<evidence type="ECO:0000313" key="3">
    <source>
        <dbReference type="RefSeq" id="XP_018458113.1"/>
    </source>
</evidence>
<feature type="compositionally biased region" description="Basic and acidic residues" evidence="1">
    <location>
        <begin position="176"/>
        <end position="191"/>
    </location>
</feature>
<evidence type="ECO:0000256" key="1">
    <source>
        <dbReference type="SAM" id="MobiDB-lite"/>
    </source>
</evidence>
<name>A0A6J0LE22_RAPSA</name>
<evidence type="ECO:0000313" key="2">
    <source>
        <dbReference type="Proteomes" id="UP000504610"/>
    </source>
</evidence>
<gene>
    <name evidence="3" type="primary">LOC108828965</name>
</gene>
<feature type="compositionally biased region" description="Basic and acidic residues" evidence="1">
    <location>
        <begin position="10"/>
        <end position="25"/>
    </location>
</feature>
<feature type="compositionally biased region" description="Acidic residues" evidence="1">
    <location>
        <begin position="162"/>
        <end position="175"/>
    </location>
</feature>
<reference evidence="3" key="2">
    <citation type="submission" date="2025-08" db="UniProtKB">
        <authorList>
            <consortium name="RefSeq"/>
        </authorList>
    </citation>
    <scope>IDENTIFICATION</scope>
    <source>
        <tissue evidence="3">Leaf</tissue>
    </source>
</reference>
<reference evidence="2" key="1">
    <citation type="journal article" date="2019" name="Database">
        <title>The radish genome database (RadishGD): an integrated information resource for radish genomics.</title>
        <authorList>
            <person name="Yu H.J."/>
            <person name="Baek S."/>
            <person name="Lee Y.J."/>
            <person name="Cho A."/>
            <person name="Mun J.H."/>
        </authorList>
    </citation>
    <scope>NUCLEOTIDE SEQUENCE [LARGE SCALE GENOMIC DNA]</scope>
    <source>
        <strain evidence="2">cv. WK10039</strain>
    </source>
</reference>